<evidence type="ECO:0000313" key="1">
    <source>
        <dbReference type="EMBL" id="KAK7049031.1"/>
    </source>
</evidence>
<comment type="caution">
    <text evidence="1">The sequence shown here is derived from an EMBL/GenBank/DDBJ whole genome shotgun (WGS) entry which is preliminary data.</text>
</comment>
<protein>
    <submittedName>
        <fullName evidence="1">F-box domain-containing protein</fullName>
    </submittedName>
</protein>
<dbReference type="EMBL" id="JAWWNJ010000009">
    <property type="protein sequence ID" value="KAK7049031.1"/>
    <property type="molecule type" value="Genomic_DNA"/>
</dbReference>
<accession>A0AAW0DD80</accession>
<reference evidence="1 2" key="1">
    <citation type="journal article" date="2024" name="J Genomics">
        <title>Draft genome sequencing and assembly of Favolaschia claudopus CIRM-BRFM 2984 isolated from oak limbs.</title>
        <authorList>
            <person name="Navarro D."/>
            <person name="Drula E."/>
            <person name="Chaduli D."/>
            <person name="Cazenave R."/>
            <person name="Ahrendt S."/>
            <person name="Wang J."/>
            <person name="Lipzen A."/>
            <person name="Daum C."/>
            <person name="Barry K."/>
            <person name="Grigoriev I.V."/>
            <person name="Favel A."/>
            <person name="Rosso M.N."/>
            <person name="Martin F."/>
        </authorList>
    </citation>
    <scope>NUCLEOTIDE SEQUENCE [LARGE SCALE GENOMIC DNA]</scope>
    <source>
        <strain evidence="1 2">CIRM-BRFM 2984</strain>
    </source>
</reference>
<name>A0AAW0DD80_9AGAR</name>
<gene>
    <name evidence="1" type="ORF">R3P38DRAFT_2506396</name>
</gene>
<dbReference type="AlphaFoldDB" id="A0AAW0DD80"/>
<organism evidence="1 2">
    <name type="scientific">Favolaschia claudopus</name>
    <dbReference type="NCBI Taxonomy" id="2862362"/>
    <lineage>
        <taxon>Eukaryota</taxon>
        <taxon>Fungi</taxon>
        <taxon>Dikarya</taxon>
        <taxon>Basidiomycota</taxon>
        <taxon>Agaricomycotina</taxon>
        <taxon>Agaricomycetes</taxon>
        <taxon>Agaricomycetidae</taxon>
        <taxon>Agaricales</taxon>
        <taxon>Marasmiineae</taxon>
        <taxon>Mycenaceae</taxon>
        <taxon>Favolaschia</taxon>
    </lineage>
</organism>
<sequence>MLPDEIILEILSPALKVPDKAFSDSSSISPFATYCASSSVFLLVCKDWLRVATPLLYKVVVLRSKAQANVLEEVLRVNPQLGQFIKKLRVEGGYGAAMQTILEAAASSLQDIFLSLAIRSSDSTVGLCKGLPRINPKRVIISDPRTQNPLKNKNLDSLLKAIYCGLQTWDIQTINLPYGQEDGASSVRANRVEGFVKVIAQSTSIHTIQLSALLEDAPHFVRRLTKLPSLETIDFTANLNDGVKSLIDAVPELKALAHLEDQSVPAKFDVEAAASLNPNFVPLSSALEATRNAIWCRIFFFVLDVEERRNPSFDNRFTRKKKPSRVPILCVSKLFNQLALPYVYDSLRLCSSSRTQLVVDQLQQRKYLGSWIHSIFVSGYLGDSAHMIAILSQATNLRFFDYGAFNPAYALPMNAFNLLAKMAGASLIGLEAKLDFSFSSPDIFKAFSQLHILAIHIDNPEYRFPTIATSSMDTALTPSHDLLHTLHIIGWAMFSLNVFKYSSLASLHTLILPLIFHEHCMDPFIAFMRIHGARLRHLVVPSDMERCESMPTPMLELCPNLIDLRFHEDYSIAHTTIKTPHASLIKIIAATLPPKTSRLNVEMFPSLQQIELKRFGWPTNEYDIKNCGSVAIAEALLAERGIKVIDSAGKDWVPRLKKKRARKP</sequence>
<keyword evidence="2" id="KW-1185">Reference proteome</keyword>
<evidence type="ECO:0000313" key="2">
    <source>
        <dbReference type="Proteomes" id="UP001362999"/>
    </source>
</evidence>
<proteinExistence type="predicted"/>
<dbReference type="Proteomes" id="UP001362999">
    <property type="component" value="Unassembled WGS sequence"/>
</dbReference>